<evidence type="ECO:0000313" key="3">
    <source>
        <dbReference type="Proteomes" id="UP000247480"/>
    </source>
</evidence>
<accession>A0A2V0QGE1</accession>
<protein>
    <submittedName>
        <fullName evidence="2">C-di-GMP-specific phosphodiesterase class I</fullName>
    </submittedName>
</protein>
<proteinExistence type="predicted"/>
<reference evidence="2 3" key="1">
    <citation type="submission" date="2018-04" db="EMBL/GenBank/DDBJ databases">
        <title>Draft genome sequence of Pseudomonas syringae pv. actinidiae biovar 1 strains isolated from kiwifruit in Kagawa prefecture.</title>
        <authorList>
            <person name="Tabuchi M."/>
            <person name="Saito M."/>
            <person name="Fujiwara S."/>
            <person name="Sasa N."/>
            <person name="Akimitsu K."/>
            <person name="Gomi K."/>
            <person name="Konishi-Sugita S."/>
            <person name="Hamano K."/>
            <person name="Kataoka I."/>
        </authorList>
    </citation>
    <scope>NUCLEOTIDE SEQUENCE [LARGE SCALE GENOMIC DNA]</scope>
    <source>
        <strain evidence="2 3">MAFF212206</strain>
    </source>
</reference>
<feature type="compositionally biased region" description="Polar residues" evidence="1">
    <location>
        <begin position="11"/>
        <end position="36"/>
    </location>
</feature>
<sequence length="83" mass="9117">MLSGSCPGSPPSKNTSGATSSSRLQMRSSNNANQGRTGRIEGLMTSSPYWVRKNRFSILTREAAPRISPCSHSAVRYSRTVRW</sequence>
<dbReference type="AlphaFoldDB" id="A0A2V0QGE1"/>
<name>A0A2V0QGE1_PSESF</name>
<feature type="region of interest" description="Disordered" evidence="1">
    <location>
        <begin position="1"/>
        <end position="44"/>
    </location>
</feature>
<gene>
    <name evidence="2" type="ORF">KPSA1_05657</name>
</gene>
<comment type="caution">
    <text evidence="2">The sequence shown here is derived from an EMBL/GenBank/DDBJ whole genome shotgun (WGS) entry which is preliminary data.</text>
</comment>
<evidence type="ECO:0000313" key="2">
    <source>
        <dbReference type="EMBL" id="GBH12193.1"/>
    </source>
</evidence>
<organism evidence="2 3">
    <name type="scientific">Pseudomonas syringae pv. actinidiae</name>
    <dbReference type="NCBI Taxonomy" id="103796"/>
    <lineage>
        <taxon>Bacteria</taxon>
        <taxon>Pseudomonadati</taxon>
        <taxon>Pseudomonadota</taxon>
        <taxon>Gammaproteobacteria</taxon>
        <taxon>Pseudomonadales</taxon>
        <taxon>Pseudomonadaceae</taxon>
        <taxon>Pseudomonas</taxon>
        <taxon>Pseudomonas syringae</taxon>
    </lineage>
</organism>
<dbReference type="EMBL" id="BGJZ01000293">
    <property type="protein sequence ID" value="GBH12193.1"/>
    <property type="molecule type" value="Genomic_DNA"/>
</dbReference>
<dbReference type="Proteomes" id="UP000247480">
    <property type="component" value="Unassembled WGS sequence"/>
</dbReference>
<evidence type="ECO:0000256" key="1">
    <source>
        <dbReference type="SAM" id="MobiDB-lite"/>
    </source>
</evidence>